<feature type="compositionally biased region" description="Polar residues" evidence="1">
    <location>
        <begin position="757"/>
        <end position="772"/>
    </location>
</feature>
<feature type="region of interest" description="Disordered" evidence="1">
    <location>
        <begin position="612"/>
        <end position="648"/>
    </location>
</feature>
<dbReference type="SMART" id="SM00513">
    <property type="entry name" value="SAP"/>
    <property type="match status" value="1"/>
</dbReference>
<dbReference type="SUPFAM" id="SSF54928">
    <property type="entry name" value="RNA-binding domain, RBD"/>
    <property type="match status" value="1"/>
</dbReference>
<accession>A0AAV7GYY7</accession>
<dbReference type="EMBL" id="JAGFBR010000010">
    <property type="protein sequence ID" value="KAH0460699.1"/>
    <property type="molecule type" value="Genomic_DNA"/>
</dbReference>
<feature type="region of interest" description="Disordered" evidence="1">
    <location>
        <begin position="729"/>
        <end position="817"/>
    </location>
</feature>
<dbReference type="PROSITE" id="PS50800">
    <property type="entry name" value="SAP"/>
    <property type="match status" value="1"/>
</dbReference>
<feature type="compositionally biased region" description="Pro residues" evidence="1">
    <location>
        <begin position="774"/>
        <end position="809"/>
    </location>
</feature>
<sequence length="855" mass="94349">MLSQYPVLDNKPIDQWRVTELREELRRRKLATKGLKEELVKRLDEAIQKERQSENAGELGNGADPNSDLENNTDEEDVELEGADNTQPLLAEDNNIDKDASMVNINLGILEGNQGSEGQNCDAIEVASLVGTDEDNAGTTDELKGSVTVNQNAAPSHSGMKGMYAKLGKLEESKPTISGTYEEKEVIAGDLEGISLVNQNITAQFGTQDEDAEPEEKFEESNPPLVETDEEKAATKDDSEGSAPDNENITAQSGTQVDDDELVEKFDDSMHRIGETDEEKAATTDDLEGIASVNQNITSQSSMQGEDAEPEDDFEELKPLIVDSTVIQSEQSNQVSEISQDLGFQVKYESNSIDSVSINEKNNIKDNLSADHFPLELEVVKQEVVQSSSSSYRTGTRDFCMAGDVQEAAKYHDVGEQVGVKIEVSDGQEMGQKHSSDEHDANDRNVANEQYLVQSYVSCQQEVSEKHVSLKDADIHDASTVVFPKKEDCVEAGYPEKLNLDRSSGDESMEEDMLESKHMEVDTKSEEPTSKIEVKVVDAELEGRAAAHAVSKFSPEMKATAVEDVKPAALTEKRKMEETEVGNNGAPKRRRWNPETIKVPEQQIPHLNIAMTPKNNAQPTPRRTFSRSNSTLSADSPKERVVPTPKKPATTSLRIDNFLRPFTLKAVQELLAQTGNVCDFWMDHIKTHCYVTYSSVEEATETRKAVYNIQWPPNGGRLLAAEFVDPQEVKSRLEVPPPSPAQISPTPATPKVLPPHQKTQAPQPTHQQNLRQQPLPPPPPLTHPPPPPPPLLSNPPPIAREQRLPPPPPKKPEPPVVTLDDLFKKTKATPRIYYLPLTEDQVSAKLAAQGKSKQV</sequence>
<feature type="compositionally biased region" description="Polar residues" evidence="1">
    <location>
        <begin position="613"/>
        <end position="634"/>
    </location>
</feature>
<feature type="region of interest" description="Disordered" evidence="1">
    <location>
        <begin position="206"/>
        <end position="287"/>
    </location>
</feature>
<proteinExistence type="predicted"/>
<dbReference type="PANTHER" id="PTHR47031">
    <property type="entry name" value="SAP DNA-BINDING DOMAIN-CONTAINING PROTEIN"/>
    <property type="match status" value="1"/>
</dbReference>
<dbReference type="SUPFAM" id="SSF68906">
    <property type="entry name" value="SAP domain"/>
    <property type="match status" value="1"/>
</dbReference>
<dbReference type="InterPro" id="IPR032552">
    <property type="entry name" value="RSB_motif"/>
</dbReference>
<feature type="region of interest" description="Disordered" evidence="1">
    <location>
        <begin position="50"/>
        <end position="91"/>
    </location>
</feature>
<evidence type="ECO:0000256" key="1">
    <source>
        <dbReference type="SAM" id="MobiDB-lite"/>
    </source>
</evidence>
<comment type="caution">
    <text evidence="3">The sequence shown here is derived from an EMBL/GenBank/DDBJ whole genome shotgun (WGS) entry which is preliminary data.</text>
</comment>
<dbReference type="InterPro" id="IPR036361">
    <property type="entry name" value="SAP_dom_sf"/>
</dbReference>
<feature type="compositionally biased region" description="Acidic residues" evidence="1">
    <location>
        <begin position="71"/>
        <end position="82"/>
    </location>
</feature>
<evidence type="ECO:0000259" key="2">
    <source>
        <dbReference type="PROSITE" id="PS50800"/>
    </source>
</evidence>
<organism evidence="3 4">
    <name type="scientific">Dendrobium chrysotoxum</name>
    <name type="common">Orchid</name>
    <dbReference type="NCBI Taxonomy" id="161865"/>
    <lineage>
        <taxon>Eukaryota</taxon>
        <taxon>Viridiplantae</taxon>
        <taxon>Streptophyta</taxon>
        <taxon>Embryophyta</taxon>
        <taxon>Tracheophyta</taxon>
        <taxon>Spermatophyta</taxon>
        <taxon>Magnoliopsida</taxon>
        <taxon>Liliopsida</taxon>
        <taxon>Asparagales</taxon>
        <taxon>Orchidaceae</taxon>
        <taxon>Epidendroideae</taxon>
        <taxon>Malaxideae</taxon>
        <taxon>Dendrobiinae</taxon>
        <taxon>Dendrobium</taxon>
    </lineage>
</organism>
<feature type="compositionally biased region" description="Acidic residues" evidence="1">
    <location>
        <begin position="208"/>
        <end position="218"/>
    </location>
</feature>
<protein>
    <recommendedName>
        <fullName evidence="2">SAP domain-containing protein</fullName>
    </recommendedName>
</protein>
<dbReference type="Pfam" id="PF16294">
    <property type="entry name" value="RSB_motif"/>
    <property type="match status" value="1"/>
</dbReference>
<dbReference type="CDD" id="cd12432">
    <property type="entry name" value="RRM_ACINU"/>
    <property type="match status" value="1"/>
</dbReference>
<dbReference type="PANTHER" id="PTHR47031:SF3">
    <property type="entry name" value="SAP DOMAIN-CONTAINING PROTEIN"/>
    <property type="match status" value="1"/>
</dbReference>
<evidence type="ECO:0000313" key="3">
    <source>
        <dbReference type="EMBL" id="KAH0460699.1"/>
    </source>
</evidence>
<evidence type="ECO:0000313" key="4">
    <source>
        <dbReference type="Proteomes" id="UP000775213"/>
    </source>
</evidence>
<keyword evidence="4" id="KW-1185">Reference proteome</keyword>
<dbReference type="InterPro" id="IPR003034">
    <property type="entry name" value="SAP_dom"/>
</dbReference>
<dbReference type="GO" id="GO:0003676">
    <property type="term" value="F:nucleic acid binding"/>
    <property type="evidence" value="ECO:0007669"/>
    <property type="project" value="InterPro"/>
</dbReference>
<reference evidence="3 4" key="1">
    <citation type="journal article" date="2021" name="Hortic Res">
        <title>Chromosome-scale assembly of the Dendrobium chrysotoxum genome enhances the understanding of orchid evolution.</title>
        <authorList>
            <person name="Zhang Y."/>
            <person name="Zhang G.Q."/>
            <person name="Zhang D."/>
            <person name="Liu X.D."/>
            <person name="Xu X.Y."/>
            <person name="Sun W.H."/>
            <person name="Yu X."/>
            <person name="Zhu X."/>
            <person name="Wang Z.W."/>
            <person name="Zhao X."/>
            <person name="Zhong W.Y."/>
            <person name="Chen H."/>
            <person name="Yin W.L."/>
            <person name="Huang T."/>
            <person name="Niu S.C."/>
            <person name="Liu Z.J."/>
        </authorList>
    </citation>
    <scope>NUCLEOTIDE SEQUENCE [LARGE SCALE GENOMIC DNA]</scope>
    <source>
        <strain evidence="3">Lindl</strain>
    </source>
</reference>
<dbReference type="Pfam" id="PF02037">
    <property type="entry name" value="SAP"/>
    <property type="match status" value="1"/>
</dbReference>
<gene>
    <name evidence="3" type="ORF">IEQ34_011362</name>
</gene>
<dbReference type="Proteomes" id="UP000775213">
    <property type="component" value="Unassembled WGS sequence"/>
</dbReference>
<feature type="compositionally biased region" description="Low complexity" evidence="1">
    <location>
        <begin position="741"/>
        <end position="750"/>
    </location>
</feature>
<feature type="compositionally biased region" description="Polar residues" evidence="1">
    <location>
        <begin position="245"/>
        <end position="256"/>
    </location>
</feature>
<dbReference type="InterPro" id="IPR034257">
    <property type="entry name" value="Acinus_RRM"/>
</dbReference>
<dbReference type="Gene3D" id="1.10.720.30">
    <property type="entry name" value="SAP domain"/>
    <property type="match status" value="1"/>
</dbReference>
<dbReference type="InterPro" id="IPR035979">
    <property type="entry name" value="RBD_domain_sf"/>
</dbReference>
<feature type="domain" description="SAP" evidence="2">
    <location>
        <begin position="13"/>
        <end position="47"/>
    </location>
</feature>
<dbReference type="AlphaFoldDB" id="A0AAV7GYY7"/>
<feature type="compositionally biased region" description="Basic and acidic residues" evidence="1">
    <location>
        <begin position="263"/>
        <end position="283"/>
    </location>
</feature>
<name>A0AAV7GYY7_DENCH</name>